<dbReference type="GO" id="GO:0004674">
    <property type="term" value="F:protein serine/threonine kinase activity"/>
    <property type="evidence" value="ECO:0007669"/>
    <property type="project" value="UniProtKB-KW"/>
</dbReference>
<gene>
    <name evidence="2" type="ORF">AAHA92_24788</name>
</gene>
<reference evidence="2 3" key="1">
    <citation type="submission" date="2024-06" db="EMBL/GenBank/DDBJ databases">
        <title>A chromosome level genome sequence of Diviner's sage (Salvia divinorum).</title>
        <authorList>
            <person name="Ford S.A."/>
            <person name="Ro D.-K."/>
            <person name="Ness R.W."/>
            <person name="Phillips M.A."/>
        </authorList>
    </citation>
    <scope>NUCLEOTIDE SEQUENCE [LARGE SCALE GENOMIC DNA]</scope>
    <source>
        <strain evidence="2">SAF-2024a</strain>
        <tissue evidence="2">Leaf</tissue>
    </source>
</reference>
<dbReference type="PANTHER" id="PTHR44329">
    <property type="entry name" value="SERINE/THREONINE-PROTEIN KINASE TNNI3K-RELATED"/>
    <property type="match status" value="1"/>
</dbReference>
<dbReference type="Pfam" id="PF07714">
    <property type="entry name" value="PK_Tyr_Ser-Thr"/>
    <property type="match status" value="1"/>
</dbReference>
<dbReference type="InterPro" id="IPR001245">
    <property type="entry name" value="Ser-Thr/Tyr_kinase_cat_dom"/>
</dbReference>
<dbReference type="InterPro" id="IPR000719">
    <property type="entry name" value="Prot_kinase_dom"/>
</dbReference>
<keyword evidence="2" id="KW-0418">Kinase</keyword>
<organism evidence="2 3">
    <name type="scientific">Salvia divinorum</name>
    <name type="common">Maria pastora</name>
    <name type="synonym">Diviner's sage</name>
    <dbReference type="NCBI Taxonomy" id="28513"/>
    <lineage>
        <taxon>Eukaryota</taxon>
        <taxon>Viridiplantae</taxon>
        <taxon>Streptophyta</taxon>
        <taxon>Embryophyta</taxon>
        <taxon>Tracheophyta</taxon>
        <taxon>Spermatophyta</taxon>
        <taxon>Magnoliopsida</taxon>
        <taxon>eudicotyledons</taxon>
        <taxon>Gunneridae</taxon>
        <taxon>Pentapetalae</taxon>
        <taxon>asterids</taxon>
        <taxon>lamiids</taxon>
        <taxon>Lamiales</taxon>
        <taxon>Lamiaceae</taxon>
        <taxon>Nepetoideae</taxon>
        <taxon>Mentheae</taxon>
        <taxon>Salviinae</taxon>
        <taxon>Salvia</taxon>
        <taxon>Salvia subgen. Calosphace</taxon>
    </lineage>
</organism>
<dbReference type="EMBL" id="JBEAFC010000009">
    <property type="protein sequence ID" value="KAL1540433.1"/>
    <property type="molecule type" value="Genomic_DNA"/>
</dbReference>
<dbReference type="InterPro" id="IPR011009">
    <property type="entry name" value="Kinase-like_dom_sf"/>
</dbReference>
<dbReference type="EC" id="2.7.11.1" evidence="2"/>
<dbReference type="PROSITE" id="PS50011">
    <property type="entry name" value="PROTEIN_KINASE_DOM"/>
    <property type="match status" value="1"/>
</dbReference>
<keyword evidence="2" id="KW-0723">Serine/threonine-protein kinase</keyword>
<protein>
    <submittedName>
        <fullName evidence="2">Non-specific serine/threonine protein kinase</fullName>
        <ecNumber evidence="2">2.7.11.1</ecNumber>
    </submittedName>
</protein>
<comment type="caution">
    <text evidence="2">The sequence shown here is derived from an EMBL/GenBank/DDBJ whole genome shotgun (WGS) entry which is preliminary data.</text>
</comment>
<accession>A0ABD1G8I1</accession>
<evidence type="ECO:0000259" key="1">
    <source>
        <dbReference type="PROSITE" id="PS50011"/>
    </source>
</evidence>
<dbReference type="SUPFAM" id="SSF56112">
    <property type="entry name" value="Protein kinase-like (PK-like)"/>
    <property type="match status" value="1"/>
</dbReference>
<dbReference type="Proteomes" id="UP001567538">
    <property type="component" value="Unassembled WGS sequence"/>
</dbReference>
<feature type="domain" description="Protein kinase" evidence="1">
    <location>
        <begin position="1"/>
        <end position="86"/>
    </location>
</feature>
<dbReference type="PANTHER" id="PTHR44329:SF271">
    <property type="entry name" value="ATMRK1"/>
    <property type="match status" value="1"/>
</dbReference>
<sequence>MTGTTGTLDYMAPEVLDGKSYNRKCDVYSFGVCLWVYCFDVPYLDLDFAEILTAVVKQNLRPKIPHCCPSSFASIMNRCWDANPNK</sequence>
<evidence type="ECO:0000313" key="3">
    <source>
        <dbReference type="Proteomes" id="UP001567538"/>
    </source>
</evidence>
<keyword evidence="3" id="KW-1185">Reference proteome</keyword>
<name>A0ABD1G8I1_SALDI</name>
<keyword evidence="2" id="KW-0808">Transferase</keyword>
<dbReference type="InterPro" id="IPR051681">
    <property type="entry name" value="Ser/Thr_Kinases-Pseudokinases"/>
</dbReference>
<proteinExistence type="predicted"/>
<dbReference type="AlphaFoldDB" id="A0ABD1G8I1"/>
<dbReference type="Gene3D" id="1.10.510.10">
    <property type="entry name" value="Transferase(Phosphotransferase) domain 1"/>
    <property type="match status" value="1"/>
</dbReference>
<evidence type="ECO:0000313" key="2">
    <source>
        <dbReference type="EMBL" id="KAL1540433.1"/>
    </source>
</evidence>